<comment type="caution">
    <text evidence="1">The sequence shown here is derived from an EMBL/GenBank/DDBJ whole genome shotgun (WGS) entry which is preliminary data.</text>
</comment>
<organism evidence="1 2">
    <name type="scientific">Rhizophagus clarus</name>
    <dbReference type="NCBI Taxonomy" id="94130"/>
    <lineage>
        <taxon>Eukaryota</taxon>
        <taxon>Fungi</taxon>
        <taxon>Fungi incertae sedis</taxon>
        <taxon>Mucoromycota</taxon>
        <taxon>Glomeromycotina</taxon>
        <taxon>Glomeromycetes</taxon>
        <taxon>Glomerales</taxon>
        <taxon>Glomeraceae</taxon>
        <taxon>Rhizophagus</taxon>
    </lineage>
</organism>
<protein>
    <submittedName>
        <fullName evidence="1">Uncharacterized protein</fullName>
    </submittedName>
</protein>
<name>A0A8H3M445_9GLOM</name>
<evidence type="ECO:0000313" key="1">
    <source>
        <dbReference type="EMBL" id="GES98619.1"/>
    </source>
</evidence>
<dbReference type="AlphaFoldDB" id="A0A8H3M445"/>
<dbReference type="Proteomes" id="UP000615446">
    <property type="component" value="Unassembled WGS sequence"/>
</dbReference>
<gene>
    <name evidence="1" type="ORF">RCL2_002515500</name>
</gene>
<proteinExistence type="predicted"/>
<evidence type="ECO:0000313" key="2">
    <source>
        <dbReference type="Proteomes" id="UP000615446"/>
    </source>
</evidence>
<sequence length="70" mass="8403">MVIIERITIPIKIVLRPKIWRLNLHGVSEHDSLGATFSYFFNFEKAWLFLVPFRRKFKTCTISVNIHHYI</sequence>
<reference evidence="1" key="1">
    <citation type="submission" date="2019-10" db="EMBL/GenBank/DDBJ databases">
        <title>Conservation and host-specific expression of non-tandemly repeated heterogenous ribosome RNA gene in arbuscular mycorrhizal fungi.</title>
        <authorList>
            <person name="Maeda T."/>
            <person name="Kobayashi Y."/>
            <person name="Nakagawa T."/>
            <person name="Ezawa T."/>
            <person name="Yamaguchi K."/>
            <person name="Bino T."/>
            <person name="Nishimoto Y."/>
            <person name="Shigenobu S."/>
            <person name="Kawaguchi M."/>
        </authorList>
    </citation>
    <scope>NUCLEOTIDE SEQUENCE</scope>
    <source>
        <strain evidence="1">HR1</strain>
    </source>
</reference>
<accession>A0A8H3M445</accession>
<dbReference type="EMBL" id="BLAL01000274">
    <property type="protein sequence ID" value="GES98619.1"/>
    <property type="molecule type" value="Genomic_DNA"/>
</dbReference>